<protein>
    <submittedName>
        <fullName evidence="1">Putative kinase</fullName>
    </submittedName>
</protein>
<dbReference type="EMBL" id="SOCE01000001">
    <property type="protein sequence ID" value="TDU87319.1"/>
    <property type="molecule type" value="Genomic_DNA"/>
</dbReference>
<evidence type="ECO:0000313" key="1">
    <source>
        <dbReference type="EMBL" id="TDU87319.1"/>
    </source>
</evidence>
<dbReference type="Proteomes" id="UP000295151">
    <property type="component" value="Unassembled WGS sequence"/>
</dbReference>
<evidence type="ECO:0000313" key="2">
    <source>
        <dbReference type="Proteomes" id="UP000295151"/>
    </source>
</evidence>
<organism evidence="1 2">
    <name type="scientific">Kribbella voronezhensis</name>
    <dbReference type="NCBI Taxonomy" id="2512212"/>
    <lineage>
        <taxon>Bacteria</taxon>
        <taxon>Bacillati</taxon>
        <taxon>Actinomycetota</taxon>
        <taxon>Actinomycetes</taxon>
        <taxon>Propionibacteriales</taxon>
        <taxon>Kribbellaceae</taxon>
        <taxon>Kribbella</taxon>
    </lineage>
</organism>
<reference evidence="1 2" key="1">
    <citation type="submission" date="2019-03" db="EMBL/GenBank/DDBJ databases">
        <title>Genomic Encyclopedia of Type Strains, Phase III (KMG-III): the genomes of soil and plant-associated and newly described type strains.</title>
        <authorList>
            <person name="Whitman W."/>
        </authorList>
    </citation>
    <scope>NUCLEOTIDE SEQUENCE [LARGE SCALE GENOMIC DNA]</scope>
    <source>
        <strain evidence="1 2">VKM Ac-2575</strain>
    </source>
</reference>
<dbReference type="InterPro" id="IPR027417">
    <property type="entry name" value="P-loop_NTPase"/>
</dbReference>
<dbReference type="GO" id="GO:0016301">
    <property type="term" value="F:kinase activity"/>
    <property type="evidence" value="ECO:0007669"/>
    <property type="project" value="UniProtKB-KW"/>
</dbReference>
<gene>
    <name evidence="1" type="ORF">EV138_0840</name>
</gene>
<dbReference type="OrthoDB" id="2639622at2"/>
<accession>A0A4R7T6U8</accession>
<comment type="caution">
    <text evidence="1">The sequence shown here is derived from an EMBL/GenBank/DDBJ whole genome shotgun (WGS) entry which is preliminary data.</text>
</comment>
<keyword evidence="1" id="KW-0808">Transferase</keyword>
<dbReference type="Gene3D" id="3.40.50.300">
    <property type="entry name" value="P-loop containing nucleotide triphosphate hydrolases"/>
    <property type="match status" value="1"/>
</dbReference>
<dbReference type="Pfam" id="PF13671">
    <property type="entry name" value="AAA_33"/>
    <property type="match status" value="1"/>
</dbReference>
<dbReference type="SUPFAM" id="SSF52540">
    <property type="entry name" value="P-loop containing nucleoside triphosphate hydrolases"/>
    <property type="match status" value="1"/>
</dbReference>
<sequence length="188" mass="21214">MLRPLEPAIIYLIVGLPGAGKTTRAKELELSAPALRLTPDEWQLALFGDQNPPDKRDLVEGKLIQLGMRAAELGTNVVFDFGFWGKDERSALRWIAGTIGARSQVVYLPIDHEEQRKRVTTRFATTPHETFQMSDVELTQWRLQFQAPDEEELQGTHIPPAPLDHASWSAWASERWPSLPDIYTVAAE</sequence>
<dbReference type="RefSeq" id="WP_133977109.1">
    <property type="nucleotide sequence ID" value="NZ_SOCE01000001.1"/>
</dbReference>
<name>A0A4R7T6U8_9ACTN</name>
<dbReference type="AlphaFoldDB" id="A0A4R7T6U8"/>
<keyword evidence="1" id="KW-0418">Kinase</keyword>
<proteinExistence type="predicted"/>
<keyword evidence="2" id="KW-1185">Reference proteome</keyword>